<sequence length="185" mass="20484">MYPWTYWRRFGIYVKGLAPEASHPAYVAIVPESFYSGTDEFAPFGNDSGHDILGSLEDWYVAGGRDDDVPRFLAETFVAYEFDVPTDLWSADSDDARAWAKAVPDEVDHIVDAAAQTAIGVAIGQLKIRGHITPAVRRIGWQAITLQRFILERASRMHPAWAHTDDAAAGIKAVVRVLSRAPSVR</sequence>
<protein>
    <submittedName>
        <fullName evidence="1">Uncharacterized protein</fullName>
    </submittedName>
</protein>
<dbReference type="RefSeq" id="WP_189667435.1">
    <property type="nucleotide sequence ID" value="NZ_BNAS01000001.1"/>
</dbReference>
<dbReference type="Proteomes" id="UP000627369">
    <property type="component" value="Unassembled WGS sequence"/>
</dbReference>
<name>A0A919FH34_9MICO</name>
<organism evidence="1 2">
    <name type="scientific">Promicromonospora soli</name>
    <dbReference type="NCBI Taxonomy" id="2035533"/>
    <lineage>
        <taxon>Bacteria</taxon>
        <taxon>Bacillati</taxon>
        <taxon>Actinomycetota</taxon>
        <taxon>Actinomycetes</taxon>
        <taxon>Micrococcales</taxon>
        <taxon>Promicromonosporaceae</taxon>
        <taxon>Promicromonospora</taxon>
    </lineage>
</organism>
<gene>
    <name evidence="1" type="ORF">GCM10017772_02240</name>
</gene>
<accession>A0A919FH34</accession>
<proteinExistence type="predicted"/>
<reference evidence="1" key="2">
    <citation type="submission" date="2020-09" db="EMBL/GenBank/DDBJ databases">
        <authorList>
            <person name="Sun Q."/>
            <person name="Zhou Y."/>
        </authorList>
    </citation>
    <scope>NUCLEOTIDE SEQUENCE</scope>
    <source>
        <strain evidence="1">CGMCC 4.7398</strain>
    </source>
</reference>
<reference evidence="1" key="1">
    <citation type="journal article" date="2014" name="Int. J. Syst. Evol. Microbiol.">
        <title>Complete genome sequence of Corynebacterium casei LMG S-19264T (=DSM 44701T), isolated from a smear-ripened cheese.</title>
        <authorList>
            <consortium name="US DOE Joint Genome Institute (JGI-PGF)"/>
            <person name="Walter F."/>
            <person name="Albersmeier A."/>
            <person name="Kalinowski J."/>
            <person name="Ruckert C."/>
        </authorList>
    </citation>
    <scope>NUCLEOTIDE SEQUENCE</scope>
    <source>
        <strain evidence="1">CGMCC 4.7398</strain>
    </source>
</reference>
<dbReference type="EMBL" id="BNAS01000001">
    <property type="protein sequence ID" value="GHH64938.1"/>
    <property type="molecule type" value="Genomic_DNA"/>
</dbReference>
<evidence type="ECO:0000313" key="1">
    <source>
        <dbReference type="EMBL" id="GHH64938.1"/>
    </source>
</evidence>
<comment type="caution">
    <text evidence="1">The sequence shown here is derived from an EMBL/GenBank/DDBJ whole genome shotgun (WGS) entry which is preliminary data.</text>
</comment>
<dbReference type="AlphaFoldDB" id="A0A919FH34"/>
<evidence type="ECO:0000313" key="2">
    <source>
        <dbReference type="Proteomes" id="UP000627369"/>
    </source>
</evidence>
<keyword evidence="2" id="KW-1185">Reference proteome</keyword>